<keyword evidence="1" id="KW-1133">Transmembrane helix</keyword>
<accession>A0A6P1VTR9</accession>
<gene>
    <name evidence="2" type="ORF">GJR95_10380</name>
</gene>
<dbReference type="RefSeq" id="WP_162385801.1">
    <property type="nucleotide sequence ID" value="NZ_CP045997.1"/>
</dbReference>
<name>A0A6P1VTR9_9BACT</name>
<sequence length="221" mass="25077">MVGGILIGNLLSFVLIGGLYYLTFKNSPKHATILLLIVACGFALSFIKLVEKYLLLVLALGIVAVFIVIIQSRKARDLALHNWLISAGFRRMEFPFVETLFNKPASTILRHLPYKGELTSYQQTIPFVMAIRYSSSPSGKTTRITVECSYYFNEKIDVDLLSDKFKIAKENTANPRLWQRNLKSCDIFRPAIGGIVVNWSVSDAIEGYRERHEWIKNALQN</sequence>
<dbReference type="KEGG" id="senf:GJR95_10380"/>
<reference evidence="2 3" key="1">
    <citation type="submission" date="2019-11" db="EMBL/GenBank/DDBJ databases">
        <title>Spirosoma endbachense sp. nov., isolated from a natural salt meadow.</title>
        <authorList>
            <person name="Rojas J."/>
            <person name="Ambika Manirajan B."/>
            <person name="Ratering S."/>
            <person name="Suarez C."/>
            <person name="Geissler-Plaum R."/>
            <person name="Schnell S."/>
        </authorList>
    </citation>
    <scope>NUCLEOTIDE SEQUENCE [LARGE SCALE GENOMIC DNA]</scope>
    <source>
        <strain evidence="2 3">I-24</strain>
    </source>
</reference>
<feature type="transmembrane region" description="Helical" evidence="1">
    <location>
        <begin position="53"/>
        <end position="70"/>
    </location>
</feature>
<proteinExistence type="predicted"/>
<feature type="transmembrane region" description="Helical" evidence="1">
    <location>
        <begin position="6"/>
        <end position="24"/>
    </location>
</feature>
<evidence type="ECO:0000313" key="3">
    <source>
        <dbReference type="Proteomes" id="UP000464577"/>
    </source>
</evidence>
<evidence type="ECO:0000256" key="1">
    <source>
        <dbReference type="SAM" id="Phobius"/>
    </source>
</evidence>
<keyword evidence="1" id="KW-0472">Membrane</keyword>
<protein>
    <submittedName>
        <fullName evidence="2">Uncharacterized protein</fullName>
    </submittedName>
</protein>
<organism evidence="2 3">
    <name type="scientific">Spirosoma endbachense</name>
    <dbReference type="NCBI Taxonomy" id="2666025"/>
    <lineage>
        <taxon>Bacteria</taxon>
        <taxon>Pseudomonadati</taxon>
        <taxon>Bacteroidota</taxon>
        <taxon>Cytophagia</taxon>
        <taxon>Cytophagales</taxon>
        <taxon>Cytophagaceae</taxon>
        <taxon>Spirosoma</taxon>
    </lineage>
</organism>
<keyword evidence="3" id="KW-1185">Reference proteome</keyword>
<dbReference type="Proteomes" id="UP000464577">
    <property type="component" value="Chromosome"/>
</dbReference>
<feature type="transmembrane region" description="Helical" evidence="1">
    <location>
        <begin position="31"/>
        <end position="47"/>
    </location>
</feature>
<keyword evidence="1" id="KW-0812">Transmembrane</keyword>
<evidence type="ECO:0000313" key="2">
    <source>
        <dbReference type="EMBL" id="QHV95390.1"/>
    </source>
</evidence>
<dbReference type="AlphaFoldDB" id="A0A6P1VTR9"/>
<dbReference type="EMBL" id="CP045997">
    <property type="protein sequence ID" value="QHV95390.1"/>
    <property type="molecule type" value="Genomic_DNA"/>
</dbReference>